<proteinExistence type="predicted"/>
<keyword evidence="1" id="KW-1133">Transmembrane helix</keyword>
<organism evidence="2 3">
    <name type="scientific">uncultured phage cr272_1</name>
    <dbReference type="NCBI Taxonomy" id="2772094"/>
    <lineage>
        <taxon>Viruses</taxon>
        <taxon>Duplodnaviria</taxon>
        <taxon>Heunggongvirae</taxon>
        <taxon>Uroviricota</taxon>
        <taxon>Caudoviricetes</taxon>
        <taxon>Crassvirales</taxon>
        <taxon>Suoliviridae</taxon>
        <taxon>Oafivirinae</taxon>
        <taxon>Buhlduvirus</taxon>
        <taxon>Buhlduvirus porcinus</taxon>
    </lineage>
</organism>
<dbReference type="Proteomes" id="UP000594103">
    <property type="component" value="Segment"/>
</dbReference>
<protein>
    <recommendedName>
        <fullName evidence="4">Holin</fullName>
    </recommendedName>
</protein>
<sequence>MEKWKDIVQYGTAVASMASGIVLANFNYFNSGDIASGVLGYVAQTLIYAGSIFGVTMYWNSKYGELKSVILHNRKDDNTNIPVGNEDKTAN</sequence>
<evidence type="ECO:0008006" key="4">
    <source>
        <dbReference type="Google" id="ProtNLM"/>
    </source>
</evidence>
<accession>A0A7M1RTP5</accession>
<feature type="transmembrane region" description="Helical" evidence="1">
    <location>
        <begin position="7"/>
        <end position="26"/>
    </location>
</feature>
<keyword evidence="1" id="KW-0812">Transmembrane</keyword>
<name>A0A7M1RTP5_9CAUD</name>
<evidence type="ECO:0000313" key="2">
    <source>
        <dbReference type="EMBL" id="QOR57827.1"/>
    </source>
</evidence>
<dbReference type="KEGG" id="vg:65131992"/>
<keyword evidence="3" id="KW-1185">Reference proteome</keyword>
<dbReference type="GeneID" id="65131992"/>
<dbReference type="RefSeq" id="YP_010113467.1">
    <property type="nucleotide sequence ID" value="NC_055903.1"/>
</dbReference>
<keyword evidence="1" id="KW-0472">Membrane</keyword>
<dbReference type="EMBL" id="MT774410">
    <property type="protein sequence ID" value="QOR57827.1"/>
    <property type="molecule type" value="Genomic_DNA"/>
</dbReference>
<evidence type="ECO:0000256" key="1">
    <source>
        <dbReference type="SAM" id="Phobius"/>
    </source>
</evidence>
<feature type="transmembrane region" description="Helical" evidence="1">
    <location>
        <begin position="38"/>
        <end position="59"/>
    </location>
</feature>
<evidence type="ECO:0000313" key="3">
    <source>
        <dbReference type="Proteomes" id="UP000594103"/>
    </source>
</evidence>
<reference evidence="2 3" key="1">
    <citation type="submission" date="2020-07" db="EMBL/GenBank/DDBJ databases">
        <title>Taxonomic proposal: Crassvirales, a new order of highly abundant and diverse bacterial viruses.</title>
        <authorList>
            <person name="Shkoporov A.N."/>
            <person name="Stockdale S.R."/>
            <person name="Guerin E."/>
            <person name="Ross R.P."/>
            <person name="Hill C."/>
        </authorList>
    </citation>
    <scope>NUCLEOTIDE SEQUENCE [LARGE SCALE GENOMIC DNA]</scope>
</reference>